<evidence type="ECO:0000313" key="1">
    <source>
        <dbReference type="EMBL" id="ADZ83139.1"/>
    </source>
</evidence>
<dbReference type="SUPFAM" id="SSF52540">
    <property type="entry name" value="P-loop containing nucleoside triphosphate hydrolases"/>
    <property type="match status" value="1"/>
</dbReference>
<dbReference type="KEGG" id="cle:Clole_1413"/>
<dbReference type="HOGENOM" id="CLU_408093_0_0_9"/>
<keyword evidence="2" id="KW-1185">Reference proteome</keyword>
<organism evidence="1 2">
    <name type="scientific">Cellulosilyticum lentocellum (strain ATCC 49066 / DSM 5427 / NCIMB 11756 / RHM5)</name>
    <name type="common">Clostridium lentocellum</name>
    <dbReference type="NCBI Taxonomy" id="642492"/>
    <lineage>
        <taxon>Bacteria</taxon>
        <taxon>Bacillati</taxon>
        <taxon>Bacillota</taxon>
        <taxon>Clostridia</taxon>
        <taxon>Lachnospirales</taxon>
        <taxon>Cellulosilyticaceae</taxon>
        <taxon>Cellulosilyticum</taxon>
    </lineage>
</organism>
<dbReference type="AlphaFoldDB" id="F2JIY0"/>
<name>F2JIY0_CELLD</name>
<protein>
    <submittedName>
        <fullName evidence="1">Uncharacterized protein</fullName>
    </submittedName>
</protein>
<dbReference type="STRING" id="642492.Clole_1413"/>
<accession>F2JIY0</accession>
<reference evidence="1 2" key="1">
    <citation type="journal article" date="2011" name="J. Bacteriol.">
        <title>Complete genome sequence of the cellulose-degrading bacterium Cellulosilyticum lentocellum.</title>
        <authorList>
            <consortium name="US DOE Joint Genome Institute"/>
            <person name="Miller D.A."/>
            <person name="Suen G."/>
            <person name="Bruce D."/>
            <person name="Copeland A."/>
            <person name="Cheng J.F."/>
            <person name="Detter C."/>
            <person name="Goodwin L.A."/>
            <person name="Han C.S."/>
            <person name="Hauser L.J."/>
            <person name="Land M.L."/>
            <person name="Lapidus A."/>
            <person name="Lucas S."/>
            <person name="Meincke L."/>
            <person name="Pitluck S."/>
            <person name="Tapia R."/>
            <person name="Teshima H."/>
            <person name="Woyke T."/>
            <person name="Fox B.G."/>
            <person name="Angert E.R."/>
            <person name="Currie C.R."/>
        </authorList>
    </citation>
    <scope>NUCLEOTIDE SEQUENCE [LARGE SCALE GENOMIC DNA]</scope>
    <source>
        <strain evidence="2">ATCC 49066 / DSM 5427 / NCIMB 11756 / RHM5</strain>
    </source>
</reference>
<gene>
    <name evidence="1" type="ordered locus">Clole_1413</name>
</gene>
<dbReference type="RefSeq" id="WP_013656437.1">
    <property type="nucleotide sequence ID" value="NC_015275.1"/>
</dbReference>
<evidence type="ECO:0000313" key="2">
    <source>
        <dbReference type="Proteomes" id="UP000008467"/>
    </source>
</evidence>
<dbReference type="eggNOG" id="COG1419">
    <property type="taxonomic scope" value="Bacteria"/>
</dbReference>
<sequence>MNAKMNESDIEVLIDEINTVMEIKKENKGYKMIENILMAYKRRLKDIKRILTKKEYKLVFIGSPGDGKTTAICNLLNLLEKEKGGKKLDEISLLSVGGGRTTIADVKIRKTSGKTSIIIEPRSEQVQNNLISDFCRYYLSKKRKQDIYNQEDKYINKNVDLDEVEHSSEILRCIRNMAGFSSENQVIEYIKNEDIKTNDEFEKCILKRIGLEKRKDNKIEFNEEDFCVWLKREFNRINFGYNEKISIPEKINILINEKDYNLKLASYIKEIIDTRGIDSSSRDGLYNYLFQEDTICILTDRYEHAPKAENKEILSKWILKENKDVIGKTALTVLYRKGELSTVNECNNDENEGERIKREEMEQMIDNPHTPLNYNSENTIFINPCSCYKINKTEEEKRIDGKIRLVEKSIVDKYYSEIAEQNNRDFFECINNIIIRNRNRLLKECDKIKENIDSLVSKNTLELNTKEQQELDIIAQAITDATKIALDADYGFEGKFYNILQQYYYSTLRALSIRYGGINPYTCSRDDKGKDYYHYRNNIYDETEISVKNQLLENIKQAKSLIDLKLAATTDDFVKTLTDGFTLIINEKYLQMLNEISLNRYNDMLKIFTPLDDTNHFWKRVDERVREGGRGVKNDVIDIYKQHIRLQQMDEVFKKGTLEELKIFFKYISDLFV</sequence>
<dbReference type="EMBL" id="CP002582">
    <property type="protein sequence ID" value="ADZ83139.1"/>
    <property type="molecule type" value="Genomic_DNA"/>
</dbReference>
<dbReference type="InterPro" id="IPR027417">
    <property type="entry name" value="P-loop_NTPase"/>
</dbReference>
<proteinExistence type="predicted"/>
<dbReference type="Proteomes" id="UP000008467">
    <property type="component" value="Chromosome"/>
</dbReference>